<dbReference type="InterPro" id="IPR013154">
    <property type="entry name" value="ADH-like_N"/>
</dbReference>
<dbReference type="InterPro" id="IPR020843">
    <property type="entry name" value="ER"/>
</dbReference>
<keyword evidence="2" id="KW-0560">Oxidoreductase</keyword>
<dbReference type="PANTHER" id="PTHR44154">
    <property type="entry name" value="QUINONE OXIDOREDUCTASE"/>
    <property type="match status" value="1"/>
</dbReference>
<proteinExistence type="inferred from homology"/>
<dbReference type="PANTHER" id="PTHR44154:SF1">
    <property type="entry name" value="QUINONE OXIDOREDUCTASE"/>
    <property type="match status" value="1"/>
</dbReference>
<keyword evidence="2" id="KW-0862">Zinc</keyword>
<dbReference type="RefSeq" id="WP_109054105.1">
    <property type="nucleotide sequence ID" value="NZ_QDKJ01000006.1"/>
</dbReference>
<accession>A0A2U1TTM2</accession>
<comment type="caution">
    <text evidence="4">The sequence shown here is derived from an EMBL/GenBank/DDBJ whole genome shotgun (WGS) entry which is preliminary data.</text>
</comment>
<dbReference type="GO" id="GO:0016491">
    <property type="term" value="F:oxidoreductase activity"/>
    <property type="evidence" value="ECO:0007669"/>
    <property type="project" value="UniProtKB-KW"/>
</dbReference>
<organism evidence="4 5">
    <name type="scientific">Brenneria roseae subsp. americana</name>
    <dbReference type="NCBI Taxonomy" id="1508507"/>
    <lineage>
        <taxon>Bacteria</taxon>
        <taxon>Pseudomonadati</taxon>
        <taxon>Pseudomonadota</taxon>
        <taxon>Gammaproteobacteria</taxon>
        <taxon>Enterobacterales</taxon>
        <taxon>Pectobacteriaceae</taxon>
        <taxon>Brenneria</taxon>
    </lineage>
</organism>
<dbReference type="SMART" id="SM00829">
    <property type="entry name" value="PKS_ER"/>
    <property type="match status" value="1"/>
</dbReference>
<dbReference type="OrthoDB" id="9785812at2"/>
<protein>
    <recommendedName>
        <fullName evidence="2">Zinc-type alcohol dehydrogenase-like protein</fullName>
    </recommendedName>
</protein>
<dbReference type="NCBIfam" id="TIGR02817">
    <property type="entry name" value="adh_fam_1"/>
    <property type="match status" value="1"/>
</dbReference>
<evidence type="ECO:0000313" key="5">
    <source>
        <dbReference type="Proteomes" id="UP000245138"/>
    </source>
</evidence>
<evidence type="ECO:0000256" key="2">
    <source>
        <dbReference type="RuleBase" id="RU364000"/>
    </source>
</evidence>
<name>A0A2U1TTM2_9GAMM</name>
<dbReference type="Proteomes" id="UP000245138">
    <property type="component" value="Unassembled WGS sequence"/>
</dbReference>
<dbReference type="Gene3D" id="3.90.180.10">
    <property type="entry name" value="Medium-chain alcohol dehydrogenases, catalytic domain"/>
    <property type="match status" value="1"/>
</dbReference>
<evidence type="ECO:0000259" key="3">
    <source>
        <dbReference type="SMART" id="SM00829"/>
    </source>
</evidence>
<dbReference type="SUPFAM" id="SSF50129">
    <property type="entry name" value="GroES-like"/>
    <property type="match status" value="1"/>
</dbReference>
<dbReference type="AlphaFoldDB" id="A0A2U1TTM2"/>
<dbReference type="InterPro" id="IPR051603">
    <property type="entry name" value="Zinc-ADH_QOR/CCCR"/>
</dbReference>
<dbReference type="InterPro" id="IPR036291">
    <property type="entry name" value="NAD(P)-bd_dom_sf"/>
</dbReference>
<keyword evidence="1" id="KW-0521">NADP</keyword>
<gene>
    <name evidence="4" type="ORF">B4923_09465</name>
</gene>
<feature type="domain" description="Enoyl reductase (ER)" evidence="3">
    <location>
        <begin position="14"/>
        <end position="332"/>
    </location>
</feature>
<dbReference type="InterPro" id="IPR011032">
    <property type="entry name" value="GroES-like_sf"/>
</dbReference>
<keyword evidence="2" id="KW-0479">Metal-binding</keyword>
<dbReference type="EMBL" id="QDKJ01000006">
    <property type="protein sequence ID" value="PWC12751.1"/>
    <property type="molecule type" value="Genomic_DNA"/>
</dbReference>
<dbReference type="CDD" id="cd08252">
    <property type="entry name" value="AL_MDR"/>
    <property type="match status" value="1"/>
</dbReference>
<reference evidence="4 5" key="1">
    <citation type="submission" date="2018-04" db="EMBL/GenBank/DDBJ databases">
        <title>Brenneria corticis sp.nov.</title>
        <authorList>
            <person name="Li Y."/>
        </authorList>
    </citation>
    <scope>NUCLEOTIDE SEQUENCE [LARGE SCALE GENOMIC DNA]</scope>
    <source>
        <strain evidence="4 5">LMG 27715</strain>
    </source>
</reference>
<dbReference type="GO" id="GO:0008270">
    <property type="term" value="F:zinc ion binding"/>
    <property type="evidence" value="ECO:0007669"/>
    <property type="project" value="InterPro"/>
</dbReference>
<sequence>MKAVVYSQHGLPIQNPQSLYDAEVAKPEPGPHDLLVKIRAIAVNPVDTKVRTNSPTDHPRILGWDAVGSVEAVGNAVTLFKPGDEVYYAGSINRPGSYAEYGLVDERIAGHKPASLSDADAAALPLTSLTAWELLFDRLGVEEWAGEGDALLIIGAAGGVGSMLTQLACQLTGLRVIGTASRPSTSEWVRTLGAHDVIDHSRPLTEELNRIGVSQVRYVASLTQTDKHYAQIVEALAPQGKFGIIDDPATLDALPLKRKAISLHWELMFTRSLFQTPDMIRQHEILERVSTLIDNGTLRTTVGNHFGAINAENLRRAHELIESGRSQGKIVLEGF</sequence>
<evidence type="ECO:0000313" key="4">
    <source>
        <dbReference type="EMBL" id="PWC12751.1"/>
    </source>
</evidence>
<comment type="similarity">
    <text evidence="2">Belongs to the zinc-containing alcohol dehydrogenase family. Quinone oxidoreductase subfamily.</text>
</comment>
<dbReference type="Gene3D" id="3.40.50.720">
    <property type="entry name" value="NAD(P)-binding Rossmann-like Domain"/>
    <property type="match status" value="1"/>
</dbReference>
<dbReference type="SUPFAM" id="SSF51735">
    <property type="entry name" value="NAD(P)-binding Rossmann-fold domains"/>
    <property type="match status" value="1"/>
</dbReference>
<keyword evidence="5" id="KW-1185">Reference proteome</keyword>
<dbReference type="InterPro" id="IPR014182">
    <property type="entry name" value="ADH_Zn_typ-1"/>
</dbReference>
<evidence type="ECO:0000256" key="1">
    <source>
        <dbReference type="ARBA" id="ARBA00022857"/>
    </source>
</evidence>
<dbReference type="Pfam" id="PF13602">
    <property type="entry name" value="ADH_zinc_N_2"/>
    <property type="match status" value="1"/>
</dbReference>
<dbReference type="Pfam" id="PF08240">
    <property type="entry name" value="ADH_N"/>
    <property type="match status" value="1"/>
</dbReference>